<organism evidence="1">
    <name type="scientific">marine sediment metagenome</name>
    <dbReference type="NCBI Taxonomy" id="412755"/>
    <lineage>
        <taxon>unclassified sequences</taxon>
        <taxon>metagenomes</taxon>
        <taxon>ecological metagenomes</taxon>
    </lineage>
</organism>
<gene>
    <name evidence="1" type="ORF">S12H4_06504</name>
</gene>
<protein>
    <submittedName>
        <fullName evidence="1">Uncharacterized protein</fullName>
    </submittedName>
</protein>
<evidence type="ECO:0000313" key="1">
    <source>
        <dbReference type="EMBL" id="GAI70071.1"/>
    </source>
</evidence>
<dbReference type="EMBL" id="BARW01002292">
    <property type="protein sequence ID" value="GAI70071.1"/>
    <property type="molecule type" value="Genomic_DNA"/>
</dbReference>
<proteinExistence type="predicted"/>
<name>X1RSZ4_9ZZZZ</name>
<comment type="caution">
    <text evidence="1">The sequence shown here is derived from an EMBL/GenBank/DDBJ whole genome shotgun (WGS) entry which is preliminary data.</text>
</comment>
<accession>X1RSZ4</accession>
<sequence>MVNNKLWSLEQLKALRSFDYEPIAGVKVCLIPISKGGRGQGYGSTVVWDKRIYRQGVMGPRELTASELEGAGVPKEEAEKIEAEATKALGMLRELYPVLLPRVEKLREAIEASVKAIGVKAESLRGD</sequence>
<reference evidence="1" key="1">
    <citation type="journal article" date="2014" name="Front. Microbiol.">
        <title>High frequency of phylogenetically diverse reductive dehalogenase-homologous genes in deep subseafloor sedimentary metagenomes.</title>
        <authorList>
            <person name="Kawai M."/>
            <person name="Futagami T."/>
            <person name="Toyoda A."/>
            <person name="Takaki Y."/>
            <person name="Nishi S."/>
            <person name="Hori S."/>
            <person name="Arai W."/>
            <person name="Tsubouchi T."/>
            <person name="Morono Y."/>
            <person name="Uchiyama I."/>
            <person name="Ito T."/>
            <person name="Fujiyama A."/>
            <person name="Inagaki F."/>
            <person name="Takami H."/>
        </authorList>
    </citation>
    <scope>NUCLEOTIDE SEQUENCE</scope>
    <source>
        <strain evidence="1">Expedition CK06-06</strain>
    </source>
</reference>
<dbReference type="AlphaFoldDB" id="X1RSZ4"/>